<evidence type="ECO:0000256" key="2">
    <source>
        <dbReference type="ARBA" id="ARBA00022729"/>
    </source>
</evidence>
<keyword evidence="1" id="KW-0245">EGF-like domain</keyword>
<evidence type="ECO:0000256" key="6">
    <source>
        <dbReference type="PROSITE-ProRule" id="PRU00196"/>
    </source>
</evidence>
<feature type="domain" description="SRCR" evidence="7">
    <location>
        <begin position="660"/>
        <end position="761"/>
    </location>
</feature>
<dbReference type="Pfam" id="PF00530">
    <property type="entry name" value="SRCR"/>
    <property type="match status" value="2"/>
</dbReference>
<dbReference type="InterPro" id="IPR053243">
    <property type="entry name" value="SJ_maturation_regulator"/>
</dbReference>
<evidence type="ECO:0000256" key="4">
    <source>
        <dbReference type="ARBA" id="ARBA00023157"/>
    </source>
</evidence>
<dbReference type="InterPro" id="IPR018097">
    <property type="entry name" value="EGF_Ca-bd_CS"/>
</dbReference>
<name>A0AAV6QDC0_SOLSE</name>
<evidence type="ECO:0000256" key="5">
    <source>
        <dbReference type="ARBA" id="ARBA00023180"/>
    </source>
</evidence>
<dbReference type="GO" id="GO:0005509">
    <property type="term" value="F:calcium ion binding"/>
    <property type="evidence" value="ECO:0007669"/>
    <property type="project" value="InterPro"/>
</dbReference>
<dbReference type="SMART" id="SM00179">
    <property type="entry name" value="EGF_CA"/>
    <property type="match status" value="2"/>
</dbReference>
<dbReference type="PANTHER" id="PTHR47653">
    <property type="entry name" value="PROTEIN BARK BEETLE"/>
    <property type="match status" value="1"/>
</dbReference>
<dbReference type="InterPro" id="IPR001507">
    <property type="entry name" value="ZP_dom"/>
</dbReference>
<evidence type="ECO:0000256" key="3">
    <source>
        <dbReference type="ARBA" id="ARBA00022737"/>
    </source>
</evidence>
<dbReference type="Pfam" id="PF23283">
    <property type="entry name" value="D8C_UMOD"/>
    <property type="match status" value="2"/>
</dbReference>
<keyword evidence="10" id="KW-1185">Reference proteome</keyword>
<reference evidence="9 10" key="1">
    <citation type="journal article" date="2021" name="Sci. Rep.">
        <title>Chromosome anchoring in Senegalese sole (Solea senegalensis) reveals sex-associated markers and genome rearrangements in flatfish.</title>
        <authorList>
            <person name="Guerrero-Cozar I."/>
            <person name="Gomez-Garrido J."/>
            <person name="Berbel C."/>
            <person name="Martinez-Blanch J.F."/>
            <person name="Alioto T."/>
            <person name="Claros M.G."/>
            <person name="Gagnaire P.A."/>
            <person name="Manchado M."/>
        </authorList>
    </citation>
    <scope>NUCLEOTIDE SEQUENCE [LARGE SCALE GENOMIC DNA]</scope>
    <source>
        <strain evidence="9">Sse05_10M</strain>
    </source>
</reference>
<dbReference type="InterPro" id="IPR001190">
    <property type="entry name" value="SRCR"/>
</dbReference>
<dbReference type="Pfam" id="PF07645">
    <property type="entry name" value="EGF_CA"/>
    <property type="match status" value="2"/>
</dbReference>
<evidence type="ECO:0000259" key="7">
    <source>
        <dbReference type="PROSITE" id="PS50287"/>
    </source>
</evidence>
<evidence type="ECO:0000313" key="9">
    <source>
        <dbReference type="EMBL" id="KAG7486889.1"/>
    </source>
</evidence>
<dbReference type="PROSITE" id="PS51034">
    <property type="entry name" value="ZP_2"/>
    <property type="match status" value="1"/>
</dbReference>
<dbReference type="InterPro" id="IPR049883">
    <property type="entry name" value="NOTCH1_EGF-like"/>
</dbReference>
<dbReference type="PANTHER" id="PTHR47653:SF1">
    <property type="entry name" value="DELETED IN MALIGNANT BRAIN TUMORS 1 PROTEIN"/>
    <property type="match status" value="1"/>
</dbReference>
<dbReference type="PROSITE" id="PS01187">
    <property type="entry name" value="EGF_CA"/>
    <property type="match status" value="2"/>
</dbReference>
<dbReference type="SMART" id="SM00202">
    <property type="entry name" value="SR"/>
    <property type="match status" value="2"/>
</dbReference>
<accession>A0AAV6QDC0</accession>
<keyword evidence="2" id="KW-0732">Signal</keyword>
<dbReference type="GO" id="GO:0016020">
    <property type="term" value="C:membrane"/>
    <property type="evidence" value="ECO:0007669"/>
    <property type="project" value="InterPro"/>
</dbReference>
<comment type="caution">
    <text evidence="9">The sequence shown here is derived from an EMBL/GenBank/DDBJ whole genome shotgun (WGS) entry which is preliminary data.</text>
</comment>
<proteinExistence type="predicted"/>
<feature type="disulfide bond" evidence="6">
    <location>
        <begin position="804"/>
        <end position="865"/>
    </location>
</feature>
<feature type="disulfide bond" evidence="6">
    <location>
        <begin position="686"/>
        <end position="750"/>
    </location>
</feature>
<dbReference type="CDD" id="cd00054">
    <property type="entry name" value="EGF_CA"/>
    <property type="match status" value="2"/>
</dbReference>
<dbReference type="SMART" id="SM00241">
    <property type="entry name" value="ZP"/>
    <property type="match status" value="1"/>
</dbReference>
<dbReference type="InterPro" id="IPR003645">
    <property type="entry name" value="Fol_N"/>
</dbReference>
<dbReference type="Proteomes" id="UP000693946">
    <property type="component" value="Linkage Group LG6"/>
</dbReference>
<dbReference type="Pfam" id="PF00100">
    <property type="entry name" value="Zona_pellucida"/>
    <property type="match status" value="1"/>
</dbReference>
<gene>
    <name evidence="9" type="ORF">JOB18_041464</name>
</gene>
<dbReference type="GO" id="GO:0032502">
    <property type="term" value="P:developmental process"/>
    <property type="evidence" value="ECO:0007669"/>
    <property type="project" value="UniProtKB-ARBA"/>
</dbReference>
<feature type="disulfide bond" evidence="6">
    <location>
        <begin position="699"/>
        <end position="760"/>
    </location>
</feature>
<keyword evidence="4 6" id="KW-1015">Disulfide bond</keyword>
<dbReference type="GO" id="GO:0045217">
    <property type="term" value="P:cell-cell junction maintenance"/>
    <property type="evidence" value="ECO:0007669"/>
    <property type="project" value="TreeGrafter"/>
</dbReference>
<dbReference type="AlphaFoldDB" id="A0AAV6QDC0"/>
<keyword evidence="3" id="KW-0677">Repeat</keyword>
<dbReference type="EMBL" id="JAGKHQ010000018">
    <property type="protein sequence ID" value="KAG7486889.1"/>
    <property type="molecule type" value="Genomic_DNA"/>
</dbReference>
<feature type="domain" description="ZP" evidence="8">
    <location>
        <begin position="877"/>
        <end position="1065"/>
    </location>
</feature>
<dbReference type="SMART" id="SM00274">
    <property type="entry name" value="FOLN"/>
    <property type="match status" value="2"/>
</dbReference>
<dbReference type="InterPro" id="IPR057774">
    <property type="entry name" value="D8C_UMOD/GP2/OIT3-like"/>
</dbReference>
<dbReference type="FunFam" id="3.10.250.10:FF:000003">
    <property type="entry name" value="Deleted in malignant brain tumors 1"/>
    <property type="match status" value="2"/>
</dbReference>
<protein>
    <submittedName>
        <fullName evidence="9">Deleted in malignant brain tumors 1 protein-like</fullName>
    </submittedName>
</protein>
<evidence type="ECO:0000313" key="10">
    <source>
        <dbReference type="Proteomes" id="UP000693946"/>
    </source>
</evidence>
<feature type="domain" description="SRCR" evidence="7">
    <location>
        <begin position="766"/>
        <end position="866"/>
    </location>
</feature>
<feature type="disulfide bond" evidence="6">
    <location>
        <begin position="791"/>
        <end position="855"/>
    </location>
</feature>
<organism evidence="9 10">
    <name type="scientific">Solea senegalensis</name>
    <name type="common">Senegalese sole</name>
    <dbReference type="NCBI Taxonomy" id="28829"/>
    <lineage>
        <taxon>Eukaryota</taxon>
        <taxon>Metazoa</taxon>
        <taxon>Chordata</taxon>
        <taxon>Craniata</taxon>
        <taxon>Vertebrata</taxon>
        <taxon>Euteleostomi</taxon>
        <taxon>Actinopterygii</taxon>
        <taxon>Neopterygii</taxon>
        <taxon>Teleostei</taxon>
        <taxon>Neoteleostei</taxon>
        <taxon>Acanthomorphata</taxon>
        <taxon>Carangaria</taxon>
        <taxon>Pleuronectiformes</taxon>
        <taxon>Pleuronectoidei</taxon>
        <taxon>Soleidae</taxon>
        <taxon>Solea</taxon>
    </lineage>
</organism>
<sequence length="1065" mass="117119">MNDARKRAYKFSCSHSPPTLYPSRFLSWTWSKMGRPGSLLLLFILQFLTGTTTGIEVTGCDACHDEAMCLESGDRGDTFAHQFPSCVCKDGFVGDGLTCYDVTRCSDSSCCSQGYHWSSDSGCVDIDECSLPESPCAPDQVCHNTLGSFDCLVPSPASRSRLSSQSVQFRCGNTVCPLGMDCISNNGTARCADPCENYTALHDEWRSTSYREPDNRCDRDVDWQGWYRFFLGSNSAQIPQTCVRYGCGAAAKMWMKEAHPTRPGEIVNREVGTHCVDCGRSPTFIHVKRCSGNYYVYKLVKPVSCSYAYCTEVSRSAATQFRTNTNGGTYVPVDQTNQEQTSTKETRLEVTGCDACHDEAMCLESGDRGDTFAHQFPSCVCKDGFVGDGLTCYDVTRCSDSSCCSQGYHWSSDSGCVDIDECSLPESPCAPDQVCHNTLGSFDCLVPSPTSRSRLSSQSVQFSCGNTVCPLGMDCISNNGTARCADPCENYTALHDEWRSTSYREPDNRCDRDVDWQGWYRFFLGSNSAQIPQTCVRYGCGTAAQIWMKEAHPTRPGEIVKREFGSRCSYCNSPRFIHVKLCYRNYYVYKLVKPVSCNYAYCTEVSRIDISSTTSEPASLTRFSTQTSGNTYPPLETTPTYTAHAPTTTVNNITTAEGQVRLVNGRNSSCSGRVEIFLRGQWGTVCDDLWDLVDAQVVCRQLGCGRVLSAPTNARFGQGRGPIWLDDVRCTGNETKLTECPHQGIGSHNCNHNEDAGVVCEAASPVRLVNSDNRCSGRVELFYNGQWGTVCDDYWDLNDANVVCRQLDCGRARSALQSAAFGRGTGPIWLDDVNCSGREPSITHCRHRGFGVHNCGHSEDASVVCELRPPATNEQLICGADKIQIGLNMAATTSIGLDPLSGNLAVRNCSWVRVRDNVVWYEVEAQAGACGNTMRTNRTHVIYSNNLFIYPPNGSFAQPVRLPVSCTYPLETDTSMNVAIRPFLQEGVGLSGTGAKVRSSMSLFRNSNFSKPYPAGLISLPVGSPLYVGVSVDDRSFAVVLEDCFTTHSSNPNNSTKYFLIRTSK</sequence>
<dbReference type="InterPro" id="IPR055355">
    <property type="entry name" value="ZP-C"/>
</dbReference>
<keyword evidence="5" id="KW-0325">Glycoprotein</keyword>
<evidence type="ECO:0000259" key="8">
    <source>
        <dbReference type="PROSITE" id="PS51034"/>
    </source>
</evidence>
<evidence type="ECO:0000256" key="1">
    <source>
        <dbReference type="ARBA" id="ARBA00022536"/>
    </source>
</evidence>
<dbReference type="InterPro" id="IPR001881">
    <property type="entry name" value="EGF-like_Ca-bd_dom"/>
</dbReference>
<feature type="disulfide bond" evidence="6">
    <location>
        <begin position="835"/>
        <end position="845"/>
    </location>
</feature>
<feature type="disulfide bond" evidence="6">
    <location>
        <begin position="730"/>
        <end position="740"/>
    </location>
</feature>
<dbReference type="PROSITE" id="PS00420">
    <property type="entry name" value="SRCR_1"/>
    <property type="match status" value="1"/>
</dbReference>
<dbReference type="PROSITE" id="PS50287">
    <property type="entry name" value="SRCR_2"/>
    <property type="match status" value="2"/>
</dbReference>